<evidence type="ECO:0000313" key="2">
    <source>
        <dbReference type="Proteomes" id="UP000703269"/>
    </source>
</evidence>
<dbReference type="EMBL" id="BPQB01000046">
    <property type="protein sequence ID" value="GJE95149.1"/>
    <property type="molecule type" value="Genomic_DNA"/>
</dbReference>
<name>A0A9P3GKH4_9APHY</name>
<gene>
    <name evidence="1" type="ORF">PsYK624_113300</name>
</gene>
<evidence type="ECO:0000313" key="1">
    <source>
        <dbReference type="EMBL" id="GJE95149.1"/>
    </source>
</evidence>
<comment type="caution">
    <text evidence="1">The sequence shown here is derived from an EMBL/GenBank/DDBJ whole genome shotgun (WGS) entry which is preliminary data.</text>
</comment>
<sequence>MTGETLPGVERRRAEEFGVLENCRPVFTYKLDVRWASRVRCLLLSRRATQSCPHFDASQCKNNRCSQGSCRHSVFNSNRFSP</sequence>
<protein>
    <submittedName>
        <fullName evidence="1">Uncharacterized protein</fullName>
    </submittedName>
</protein>
<keyword evidence="2" id="KW-1185">Reference proteome</keyword>
<dbReference type="Proteomes" id="UP000703269">
    <property type="component" value="Unassembled WGS sequence"/>
</dbReference>
<dbReference type="AlphaFoldDB" id="A0A9P3GKH4"/>
<accession>A0A9P3GKH4</accession>
<reference evidence="1 2" key="1">
    <citation type="submission" date="2021-08" db="EMBL/GenBank/DDBJ databases">
        <title>Draft Genome Sequence of Phanerochaete sordida strain YK-624.</title>
        <authorList>
            <person name="Mori T."/>
            <person name="Dohra H."/>
            <person name="Suzuki T."/>
            <person name="Kawagishi H."/>
            <person name="Hirai H."/>
        </authorList>
    </citation>
    <scope>NUCLEOTIDE SEQUENCE [LARGE SCALE GENOMIC DNA]</scope>
    <source>
        <strain evidence="1 2">YK-624</strain>
    </source>
</reference>
<proteinExistence type="predicted"/>
<organism evidence="1 2">
    <name type="scientific">Phanerochaete sordida</name>
    <dbReference type="NCBI Taxonomy" id="48140"/>
    <lineage>
        <taxon>Eukaryota</taxon>
        <taxon>Fungi</taxon>
        <taxon>Dikarya</taxon>
        <taxon>Basidiomycota</taxon>
        <taxon>Agaricomycotina</taxon>
        <taxon>Agaricomycetes</taxon>
        <taxon>Polyporales</taxon>
        <taxon>Phanerochaetaceae</taxon>
        <taxon>Phanerochaete</taxon>
    </lineage>
</organism>